<sequence length="433" mass="47581">MRPGSELLVRLLEKYERSAAFGQPGPWRQDVIVRLDAREFPAAFEPEGREALADLRAGAEDLLRAGAARIVRHRGYADGLPREARLGPGEVERAYALAAGFEFVPLAEALRDLATLVESLRAAPAPEWMAAYLDRVASGIARADVSALGLQRERFKRERGDVRDALTAAVALAPGASGWERVISERIFGQSKRLAAVRALVLEILLRADPRWDGVSRDDAGDVLEAYGVRRKAGLIRCAGRGTMEVAGYAYELEHFAPTAHLPEAWADAWVEAIVRGTAACITTIENETPFLAYVEEAKGPGGLGERGELVIYTAGFPSPSLLDALSAARIRKPALDFRHWGDADVGGLRIWWLIRSRLGCPVALYRTRAEWLEATIDDGRVSRLEPGERASLRRLRDQLLEDPSAAAPDVVDAVRLIDVVLRRGCKAEQERW</sequence>
<evidence type="ECO:0000259" key="1">
    <source>
        <dbReference type="Pfam" id="PF09983"/>
    </source>
</evidence>
<proteinExistence type="predicted"/>
<dbReference type="AlphaFoldDB" id="A0A538SM09"/>
<protein>
    <recommendedName>
        <fullName evidence="1">Wadjet protein JetD C-terminal domain-containing protein</fullName>
    </recommendedName>
</protein>
<evidence type="ECO:0000313" key="3">
    <source>
        <dbReference type="Proteomes" id="UP000319829"/>
    </source>
</evidence>
<dbReference type="Proteomes" id="UP000319829">
    <property type="component" value="Unassembled WGS sequence"/>
</dbReference>
<name>A0A538SM09_UNCEI</name>
<organism evidence="2 3">
    <name type="scientific">Eiseniibacteriota bacterium</name>
    <dbReference type="NCBI Taxonomy" id="2212470"/>
    <lineage>
        <taxon>Bacteria</taxon>
        <taxon>Candidatus Eiseniibacteriota</taxon>
    </lineage>
</organism>
<dbReference type="EMBL" id="VBOU01000102">
    <property type="protein sequence ID" value="TMQ52395.1"/>
    <property type="molecule type" value="Genomic_DNA"/>
</dbReference>
<reference evidence="2 3" key="1">
    <citation type="journal article" date="2019" name="Nat. Microbiol.">
        <title>Mediterranean grassland soil C-N compound turnover is dependent on rainfall and depth, and is mediated by genomically divergent microorganisms.</title>
        <authorList>
            <person name="Diamond S."/>
            <person name="Andeer P.F."/>
            <person name="Li Z."/>
            <person name="Crits-Christoph A."/>
            <person name="Burstein D."/>
            <person name="Anantharaman K."/>
            <person name="Lane K.R."/>
            <person name="Thomas B.C."/>
            <person name="Pan C."/>
            <person name="Northen T.R."/>
            <person name="Banfield J.F."/>
        </authorList>
    </citation>
    <scope>NUCLEOTIDE SEQUENCE [LARGE SCALE GENOMIC DNA]</scope>
    <source>
        <strain evidence="2">WS_4</strain>
    </source>
</reference>
<comment type="caution">
    <text evidence="2">The sequence shown here is derived from an EMBL/GenBank/DDBJ whole genome shotgun (WGS) entry which is preliminary data.</text>
</comment>
<gene>
    <name evidence="2" type="ORF">E6K74_12340</name>
</gene>
<dbReference type="InterPro" id="IPR024534">
    <property type="entry name" value="JetD_C"/>
</dbReference>
<accession>A0A538SM09</accession>
<feature type="domain" description="Wadjet protein JetD C-terminal" evidence="1">
    <location>
        <begin position="278"/>
        <end position="363"/>
    </location>
</feature>
<dbReference type="Pfam" id="PF09983">
    <property type="entry name" value="JetD_C"/>
    <property type="match status" value="1"/>
</dbReference>
<evidence type="ECO:0000313" key="2">
    <source>
        <dbReference type="EMBL" id="TMQ52395.1"/>
    </source>
</evidence>